<comment type="caution">
    <text evidence="1">The sequence shown here is derived from an EMBL/GenBank/DDBJ whole genome shotgun (WGS) entry which is preliminary data.</text>
</comment>
<organism evidence="1 2">
    <name type="scientific">Liparis tanakae</name>
    <name type="common">Tanaka's snailfish</name>
    <dbReference type="NCBI Taxonomy" id="230148"/>
    <lineage>
        <taxon>Eukaryota</taxon>
        <taxon>Metazoa</taxon>
        <taxon>Chordata</taxon>
        <taxon>Craniata</taxon>
        <taxon>Vertebrata</taxon>
        <taxon>Euteleostomi</taxon>
        <taxon>Actinopterygii</taxon>
        <taxon>Neopterygii</taxon>
        <taxon>Teleostei</taxon>
        <taxon>Neoteleostei</taxon>
        <taxon>Acanthomorphata</taxon>
        <taxon>Eupercaria</taxon>
        <taxon>Perciformes</taxon>
        <taxon>Cottioidei</taxon>
        <taxon>Cottales</taxon>
        <taxon>Liparidae</taxon>
        <taxon>Liparis</taxon>
    </lineage>
</organism>
<evidence type="ECO:0000313" key="1">
    <source>
        <dbReference type="EMBL" id="TNN47957.1"/>
    </source>
</evidence>
<keyword evidence="2" id="KW-1185">Reference proteome</keyword>
<dbReference type="Proteomes" id="UP000314294">
    <property type="component" value="Unassembled WGS sequence"/>
</dbReference>
<dbReference type="EMBL" id="SRLO01000718">
    <property type="protein sequence ID" value="TNN47957.1"/>
    <property type="molecule type" value="Genomic_DNA"/>
</dbReference>
<proteinExistence type="predicted"/>
<sequence length="106" mass="11299">MLSPAGVFSGTSGRQKTTQEWISAKLNCPTRLSLFMGLCGRQRDTCDGEAVAGVVLAEGELVVDAEDGHGGDGRAGLRGLLVLLSALQDFDLQLFQLRPEGEQYDS</sequence>
<accession>A0A4Z2G329</accession>
<gene>
    <name evidence="1" type="ORF">EYF80_041850</name>
</gene>
<dbReference type="AlphaFoldDB" id="A0A4Z2G329"/>
<evidence type="ECO:0000313" key="2">
    <source>
        <dbReference type="Proteomes" id="UP000314294"/>
    </source>
</evidence>
<protein>
    <submittedName>
        <fullName evidence="1">Uncharacterized protein</fullName>
    </submittedName>
</protein>
<reference evidence="1 2" key="1">
    <citation type="submission" date="2019-03" db="EMBL/GenBank/DDBJ databases">
        <title>First draft genome of Liparis tanakae, snailfish: a comprehensive survey of snailfish specific genes.</title>
        <authorList>
            <person name="Kim W."/>
            <person name="Song I."/>
            <person name="Jeong J.-H."/>
            <person name="Kim D."/>
            <person name="Kim S."/>
            <person name="Ryu S."/>
            <person name="Song J.Y."/>
            <person name="Lee S.K."/>
        </authorList>
    </citation>
    <scope>NUCLEOTIDE SEQUENCE [LARGE SCALE GENOMIC DNA]</scope>
    <source>
        <tissue evidence="1">Muscle</tissue>
    </source>
</reference>
<name>A0A4Z2G329_9TELE</name>